<organism evidence="2 3">
    <name type="scientific">Streptomyces venezuelae (strain ATCC 10712 / CBS 650.69 / DSM 40230 / JCM 4526 / NBRC 13096 / PD 04745)</name>
    <dbReference type="NCBI Taxonomy" id="953739"/>
    <lineage>
        <taxon>Bacteria</taxon>
        <taxon>Bacillati</taxon>
        <taxon>Actinomycetota</taxon>
        <taxon>Actinomycetes</taxon>
        <taxon>Kitasatosporales</taxon>
        <taxon>Streptomycetaceae</taxon>
        <taxon>Streptomyces</taxon>
    </lineage>
</organism>
<evidence type="ECO:0000259" key="1">
    <source>
        <dbReference type="Pfam" id="PF03734"/>
    </source>
</evidence>
<evidence type="ECO:0000313" key="3">
    <source>
        <dbReference type="Proteomes" id="UP000006854"/>
    </source>
</evidence>
<reference evidence="2 3" key="1">
    <citation type="journal article" date="2011" name="BMC Genomics">
        <title>Genome-wide analysis of the role of GlnR in Streptomyces venezuelae provides new insights into global nitrogen regulation in actinomycetes.</title>
        <authorList>
            <person name="Pullan S.T."/>
            <person name="Bibb M.J."/>
            <person name="Merrick M."/>
        </authorList>
    </citation>
    <scope>NUCLEOTIDE SEQUENCE [LARGE SCALE GENOMIC DNA]</scope>
    <source>
        <strain evidence="2">ATCC 10712</strain>
    </source>
</reference>
<sequence length="255" mass="26927">MAPSGARGEVHGPSVAAMRTLLVLGAALLSLGAAPFPVPPPTRTAAVPLPARMADTGGGSQLITAVAAGTGSTTGTLTWWDRRGGRWVRAGTAPARFGAKGLAEGRQRRQGTNTTPTGLYRLPYAFGIEPAPAGTSYRYARVTGRSWWCQDNGSRAYNRWVEGLPRDCRAAEAEHLVTYRRQYAYGLVIGFNYDRPVRGRGAGIFLHVNGQGATAGCVSVPAGAMRALLTWADPARRPHIAVGTRGGGPTAITRY</sequence>
<dbReference type="HOGENOM" id="CLU_068009_2_1_11"/>
<name>F2RCU8_STRVP</name>
<accession>F2RCU8</accession>
<feature type="domain" description="L,D-TPase catalytic" evidence="1">
    <location>
        <begin position="76"/>
        <end position="235"/>
    </location>
</feature>
<evidence type="ECO:0000313" key="2">
    <source>
        <dbReference type="EMBL" id="CCA54456.1"/>
    </source>
</evidence>
<dbReference type="GO" id="GO:0016740">
    <property type="term" value="F:transferase activity"/>
    <property type="evidence" value="ECO:0007669"/>
    <property type="project" value="InterPro"/>
</dbReference>
<gene>
    <name evidence="2" type="ordered locus">SVEN_1169</name>
</gene>
<dbReference type="InterPro" id="IPR005490">
    <property type="entry name" value="LD_TPept_cat_dom"/>
</dbReference>
<dbReference type="Pfam" id="PF03734">
    <property type="entry name" value="YkuD"/>
    <property type="match status" value="1"/>
</dbReference>
<dbReference type="eggNOG" id="COG3786">
    <property type="taxonomic scope" value="Bacteria"/>
</dbReference>
<dbReference type="AlphaFoldDB" id="F2RCU8"/>
<proteinExistence type="predicted"/>
<dbReference type="Proteomes" id="UP000006854">
    <property type="component" value="Chromosome"/>
</dbReference>
<dbReference type="PANTHER" id="PTHR38589">
    <property type="entry name" value="BLR0621 PROTEIN"/>
    <property type="match status" value="1"/>
</dbReference>
<dbReference type="PANTHER" id="PTHR38589:SF1">
    <property type="entry name" value="BLR0621 PROTEIN"/>
    <property type="match status" value="1"/>
</dbReference>
<dbReference type="PATRIC" id="fig|953739.5.peg.3235"/>
<keyword evidence="3" id="KW-1185">Reference proteome</keyword>
<protein>
    <submittedName>
        <fullName evidence="2">Putative secreted protein</fullName>
    </submittedName>
</protein>
<dbReference type="EMBL" id="FR845719">
    <property type="protein sequence ID" value="CCA54456.1"/>
    <property type="molecule type" value="Genomic_DNA"/>
</dbReference>
<dbReference type="KEGG" id="sve:SVEN_1169"/>